<dbReference type="InterPro" id="IPR010130">
    <property type="entry name" value="T1SS_OMP_TolC"/>
</dbReference>
<evidence type="ECO:0000256" key="8">
    <source>
        <dbReference type="SAM" id="Coils"/>
    </source>
</evidence>
<dbReference type="AlphaFoldDB" id="V4P7P5"/>
<evidence type="ECO:0000256" key="3">
    <source>
        <dbReference type="ARBA" id="ARBA00022448"/>
    </source>
</evidence>
<evidence type="ECO:0000256" key="5">
    <source>
        <dbReference type="ARBA" id="ARBA00022692"/>
    </source>
</evidence>
<evidence type="ECO:0000256" key="2">
    <source>
        <dbReference type="ARBA" id="ARBA00007613"/>
    </source>
</evidence>
<dbReference type="PANTHER" id="PTHR30026:SF22">
    <property type="entry name" value="OUTER MEMBRANE EFFLUX PROTEIN"/>
    <property type="match status" value="1"/>
</dbReference>
<sequence>MSGVAGAISLALAPQFANADTLLEAIVQAYQSNPVLQSQRYDLKALDESYIRAYSAIRPKGDLQVTADYIDSRAGDATQALRLAADPSVGRRLQSNKDDVRLVLEQLLYSGGQASSAIDAASYRIQSGRQSLRMAEGDLLLQVIGAYEDVNRDTQNLVARQANLKALERQLEMTEARRIAGEVTRTDVEQAKAQLEAARAQMTLTQAQLQSSRASYAALVGQNPGTLDEAPVLPLLPATLDQAFDIATDNSPELLQARFNERESHKQADQARSANNMVVSARTSYGFNGQLSPYDQRDQDADFSVSLTFTKPLFSGGANASGYREALNRNAGDRLRIEGARRVMVQNIMRAWNQVISAKLNLDIQKRQLAAAEIAAEGMQEEFRFGQRSTLDVLVAQQNLTEAKLALISSSRDAYVAQASLLRQIGYLEARALIVGINPYDFAGNLRTIQSRNGVPWESLIRGADTLGQSHARQTRLDEPDQIKLDHAIAPASGEIHDLKIGTESPTIPVPGTAAYPN</sequence>
<accession>V4P7P5</accession>
<evidence type="ECO:0008006" key="11">
    <source>
        <dbReference type="Google" id="ProtNLM"/>
    </source>
</evidence>
<dbReference type="NCBIfam" id="TIGR01844">
    <property type="entry name" value="type_I_sec_TolC"/>
    <property type="match status" value="1"/>
</dbReference>
<dbReference type="Pfam" id="PF02321">
    <property type="entry name" value="OEP"/>
    <property type="match status" value="2"/>
</dbReference>
<dbReference type="Proteomes" id="UP000017837">
    <property type="component" value="Unassembled WGS sequence"/>
</dbReference>
<proteinExistence type="inferred from homology"/>
<dbReference type="RefSeq" id="WP_018083813.1">
    <property type="nucleotide sequence ID" value="NZ_AWGB01000027.1"/>
</dbReference>
<dbReference type="EMBL" id="AWGB01000027">
    <property type="protein sequence ID" value="ESQ89972.1"/>
    <property type="molecule type" value="Genomic_DNA"/>
</dbReference>
<keyword evidence="4" id="KW-1134">Transmembrane beta strand</keyword>
<dbReference type="Gene3D" id="1.20.1600.10">
    <property type="entry name" value="Outer membrane efflux proteins (OEP)"/>
    <property type="match status" value="1"/>
</dbReference>
<comment type="similarity">
    <text evidence="2">Belongs to the outer membrane factor (OMF) (TC 1.B.17) family.</text>
</comment>
<protein>
    <recommendedName>
        <fullName evidence="11">Type I secretion protein TolC</fullName>
    </recommendedName>
</protein>
<dbReference type="SUPFAM" id="SSF56954">
    <property type="entry name" value="Outer membrane efflux proteins (OEP)"/>
    <property type="match status" value="1"/>
</dbReference>
<comment type="caution">
    <text evidence="9">The sequence shown here is derived from an EMBL/GenBank/DDBJ whole genome shotgun (WGS) entry which is preliminary data.</text>
</comment>
<keyword evidence="8" id="KW-0175">Coiled coil</keyword>
<evidence type="ECO:0000313" key="10">
    <source>
        <dbReference type="Proteomes" id="UP000017837"/>
    </source>
</evidence>
<dbReference type="GO" id="GO:0009279">
    <property type="term" value="C:cell outer membrane"/>
    <property type="evidence" value="ECO:0007669"/>
    <property type="project" value="UniProtKB-SubCell"/>
</dbReference>
<dbReference type="PANTHER" id="PTHR30026">
    <property type="entry name" value="OUTER MEMBRANE PROTEIN TOLC"/>
    <property type="match status" value="1"/>
</dbReference>
<evidence type="ECO:0000256" key="1">
    <source>
        <dbReference type="ARBA" id="ARBA00004442"/>
    </source>
</evidence>
<comment type="subcellular location">
    <subcellularLocation>
        <location evidence="1">Cell outer membrane</location>
    </subcellularLocation>
</comment>
<keyword evidence="6" id="KW-0472">Membrane</keyword>
<reference evidence="9 10" key="1">
    <citation type="journal article" date="2014" name="Nature">
        <title>Sequential evolution of bacterial morphology by co-option of a developmental regulator.</title>
        <authorList>
            <person name="Jiang C."/>
            <person name="Brown P.J."/>
            <person name="Ducret A."/>
            <person name="Brun Y.V."/>
        </authorList>
    </citation>
    <scope>NUCLEOTIDE SEQUENCE [LARGE SCALE GENOMIC DNA]</scope>
    <source>
        <strain evidence="9 10">DSM 16100</strain>
    </source>
</reference>
<dbReference type="STRING" id="1121022.GCA_000376105_04132"/>
<dbReference type="GO" id="GO:1990281">
    <property type="term" value="C:efflux pump complex"/>
    <property type="evidence" value="ECO:0007669"/>
    <property type="project" value="TreeGrafter"/>
</dbReference>
<dbReference type="InterPro" id="IPR003423">
    <property type="entry name" value="OMP_efflux"/>
</dbReference>
<gene>
    <name evidence="9" type="ORF">ABENE_13280</name>
</gene>
<keyword evidence="3" id="KW-0813">Transport</keyword>
<name>V4P7P5_9CAUL</name>
<keyword evidence="5" id="KW-0812">Transmembrane</keyword>
<dbReference type="GO" id="GO:0015562">
    <property type="term" value="F:efflux transmembrane transporter activity"/>
    <property type="evidence" value="ECO:0007669"/>
    <property type="project" value="InterPro"/>
</dbReference>
<dbReference type="InterPro" id="IPR051906">
    <property type="entry name" value="TolC-like"/>
</dbReference>
<dbReference type="OrthoDB" id="9789368at2"/>
<keyword evidence="7" id="KW-0998">Cell outer membrane</keyword>
<evidence type="ECO:0000313" key="9">
    <source>
        <dbReference type="EMBL" id="ESQ89972.1"/>
    </source>
</evidence>
<organism evidence="9 10">
    <name type="scientific">Asticcacaulis benevestitus DSM 16100 = ATCC BAA-896</name>
    <dbReference type="NCBI Taxonomy" id="1121022"/>
    <lineage>
        <taxon>Bacteria</taxon>
        <taxon>Pseudomonadati</taxon>
        <taxon>Pseudomonadota</taxon>
        <taxon>Alphaproteobacteria</taxon>
        <taxon>Caulobacterales</taxon>
        <taxon>Caulobacteraceae</taxon>
        <taxon>Asticcacaulis</taxon>
    </lineage>
</organism>
<dbReference type="GO" id="GO:0015288">
    <property type="term" value="F:porin activity"/>
    <property type="evidence" value="ECO:0007669"/>
    <property type="project" value="TreeGrafter"/>
</dbReference>
<dbReference type="PATRIC" id="fig|1121022.4.peg.2698"/>
<feature type="coiled-coil region" evidence="8">
    <location>
        <begin position="157"/>
        <end position="208"/>
    </location>
</feature>
<evidence type="ECO:0000256" key="6">
    <source>
        <dbReference type="ARBA" id="ARBA00023136"/>
    </source>
</evidence>
<dbReference type="eggNOG" id="COG1538">
    <property type="taxonomic scope" value="Bacteria"/>
</dbReference>
<evidence type="ECO:0000256" key="7">
    <source>
        <dbReference type="ARBA" id="ARBA00023237"/>
    </source>
</evidence>
<keyword evidence="10" id="KW-1185">Reference proteome</keyword>
<evidence type="ECO:0000256" key="4">
    <source>
        <dbReference type="ARBA" id="ARBA00022452"/>
    </source>
</evidence>